<accession>A0A174WH49</accession>
<dbReference type="AlphaFoldDB" id="A0A174WH49"/>
<dbReference type="EMBL" id="CZBL01000017">
    <property type="protein sequence ID" value="CUQ46583.1"/>
    <property type="molecule type" value="Genomic_DNA"/>
</dbReference>
<protein>
    <submittedName>
        <fullName evidence="1">Uncharacterized protein</fullName>
    </submittedName>
</protein>
<name>A0A174WH49_9BACE</name>
<proteinExistence type="predicted"/>
<sequence length="34" mass="3949">MLLADSHITMVAQLTINEKIDELNIKRSSTDFWN</sequence>
<reference evidence="1 2" key="1">
    <citation type="submission" date="2015-09" db="EMBL/GenBank/DDBJ databases">
        <authorList>
            <consortium name="Pathogen Informatics"/>
        </authorList>
    </citation>
    <scope>NUCLEOTIDE SEQUENCE [LARGE SCALE GENOMIC DNA]</scope>
    <source>
        <strain evidence="1 2">2789STDY5834946</strain>
    </source>
</reference>
<gene>
    <name evidence="1" type="ORF">ERS852558_03540</name>
</gene>
<organism evidence="1 2">
    <name type="scientific">Bacteroides caccae</name>
    <dbReference type="NCBI Taxonomy" id="47678"/>
    <lineage>
        <taxon>Bacteria</taxon>
        <taxon>Pseudomonadati</taxon>
        <taxon>Bacteroidota</taxon>
        <taxon>Bacteroidia</taxon>
        <taxon>Bacteroidales</taxon>
        <taxon>Bacteroidaceae</taxon>
        <taxon>Bacteroides</taxon>
    </lineage>
</organism>
<evidence type="ECO:0000313" key="2">
    <source>
        <dbReference type="Proteomes" id="UP000095725"/>
    </source>
</evidence>
<dbReference type="Proteomes" id="UP000095725">
    <property type="component" value="Unassembled WGS sequence"/>
</dbReference>
<evidence type="ECO:0000313" key="1">
    <source>
        <dbReference type="EMBL" id="CUQ46583.1"/>
    </source>
</evidence>